<dbReference type="SUPFAM" id="SSF56935">
    <property type="entry name" value="Porins"/>
    <property type="match status" value="1"/>
</dbReference>
<keyword evidence="4" id="KW-1185">Reference proteome</keyword>
<keyword evidence="2" id="KW-0732">Signal</keyword>
<dbReference type="Proteomes" id="UP000075359">
    <property type="component" value="Unassembled WGS sequence"/>
</dbReference>
<keyword evidence="1" id="KW-0175">Coiled coil</keyword>
<evidence type="ECO:0000313" key="3">
    <source>
        <dbReference type="EMBL" id="KYJ87314.1"/>
    </source>
</evidence>
<feature type="chain" id="PRO_5007578571" description="Porin" evidence="2">
    <location>
        <begin position="21"/>
        <end position="418"/>
    </location>
</feature>
<evidence type="ECO:0008006" key="5">
    <source>
        <dbReference type="Google" id="ProtNLM"/>
    </source>
</evidence>
<organism evidence="3 4">
    <name type="scientific">Sulfurovum riftiae</name>
    <dbReference type="NCBI Taxonomy" id="1630136"/>
    <lineage>
        <taxon>Bacteria</taxon>
        <taxon>Pseudomonadati</taxon>
        <taxon>Campylobacterota</taxon>
        <taxon>Epsilonproteobacteria</taxon>
        <taxon>Campylobacterales</taxon>
        <taxon>Sulfurovaceae</taxon>
        <taxon>Sulfurovum</taxon>
    </lineage>
</organism>
<name>A0A151CIP8_9BACT</name>
<dbReference type="AlphaFoldDB" id="A0A151CIP8"/>
<dbReference type="Gene3D" id="2.40.160.10">
    <property type="entry name" value="Porin"/>
    <property type="match status" value="1"/>
</dbReference>
<gene>
    <name evidence="3" type="ORF">AS592_09320</name>
</gene>
<comment type="caution">
    <text evidence="3">The sequence shown here is derived from an EMBL/GenBank/DDBJ whole genome shotgun (WGS) entry which is preliminary data.</text>
</comment>
<feature type="signal peptide" evidence="2">
    <location>
        <begin position="1"/>
        <end position="20"/>
    </location>
</feature>
<dbReference type="EMBL" id="LNKT01000001">
    <property type="protein sequence ID" value="KYJ87314.1"/>
    <property type="molecule type" value="Genomic_DNA"/>
</dbReference>
<sequence length="418" mass="46015">MKRSLTTLSLAVVLIAGANAASLEERVAALEEQNKVLTEEVLAEQTGGFTAVDVTQSYNGMGAAASKVYYSQNPLSIGGYGEMYYANPDNGDDYANVYRFVTYFGYKFSDNVILNAEIEYEHGANAEEGGEVVMEFMYLDFLMREEVNLRLGHLLVPMGIIGLRHEPTLFNTVQRPEIERYLIPTTWHENGALLYGRFEGIGLEYTAGVVNTLNMNTLATADASEKWIRDGRQGAFKKGAFDPAFVGRLDYTGINSLTVGASLYYGGASNLKDGYDKEGNYLGDISGLTTTMFDLHAMYNNGPFSAYGLYTQTTLDGAQKIGNGAVEKGSGYYANAAYDIGSLTSLEYKVPLFVQYENYNPVAKSVDGFNEEKYKTEKTTIGLNFFPVNQAVIKADYAMKDVNNVEENIFSLGIGFIF</sequence>
<protein>
    <recommendedName>
        <fullName evidence="5">Porin</fullName>
    </recommendedName>
</protein>
<evidence type="ECO:0000313" key="4">
    <source>
        <dbReference type="Proteomes" id="UP000075359"/>
    </source>
</evidence>
<dbReference type="STRING" id="1630136.AS592_09320"/>
<evidence type="ECO:0000256" key="1">
    <source>
        <dbReference type="SAM" id="Coils"/>
    </source>
</evidence>
<accession>A0A151CIP8</accession>
<reference evidence="3 4" key="1">
    <citation type="submission" date="2015-11" db="EMBL/GenBank/DDBJ databases">
        <title>Draft genome of Sulfurovum riftiae 1812E, a member of the Epsilonproteobacteria isolated from the tube of the deep-sea hydrothermal vent tubewom Riftia pachyptila.</title>
        <authorList>
            <person name="Vetriani C."/>
            <person name="Giovannelli D."/>
        </authorList>
    </citation>
    <scope>NUCLEOTIDE SEQUENCE [LARGE SCALE GENOMIC DNA]</scope>
    <source>
        <strain evidence="3 4">1812E</strain>
    </source>
</reference>
<proteinExistence type="predicted"/>
<dbReference type="RefSeq" id="WP_067328068.1">
    <property type="nucleotide sequence ID" value="NZ_LNKT01000001.1"/>
</dbReference>
<feature type="coiled-coil region" evidence="1">
    <location>
        <begin position="13"/>
        <end position="40"/>
    </location>
</feature>
<dbReference type="OrthoDB" id="9768080at2"/>
<evidence type="ECO:0000256" key="2">
    <source>
        <dbReference type="SAM" id="SignalP"/>
    </source>
</evidence>
<dbReference type="InterPro" id="IPR023614">
    <property type="entry name" value="Porin_dom_sf"/>
</dbReference>